<reference evidence="2" key="1">
    <citation type="journal article" date="2015" name="Nature">
        <title>Complex archaea that bridge the gap between prokaryotes and eukaryotes.</title>
        <authorList>
            <person name="Spang A."/>
            <person name="Saw J.H."/>
            <person name="Jorgensen S.L."/>
            <person name="Zaremba-Niedzwiedzka K."/>
            <person name="Martijn J."/>
            <person name="Lind A.E."/>
            <person name="van Eijk R."/>
            <person name="Schleper C."/>
            <person name="Guy L."/>
            <person name="Ettema T.J."/>
        </authorList>
    </citation>
    <scope>NUCLEOTIDE SEQUENCE</scope>
</reference>
<organism evidence="2">
    <name type="scientific">marine sediment metagenome</name>
    <dbReference type="NCBI Taxonomy" id="412755"/>
    <lineage>
        <taxon>unclassified sequences</taxon>
        <taxon>metagenomes</taxon>
        <taxon>ecological metagenomes</taxon>
    </lineage>
</organism>
<keyword evidence="1" id="KW-0472">Membrane</keyword>
<dbReference type="EMBL" id="LAZR01001749">
    <property type="protein sequence ID" value="KKN39695.1"/>
    <property type="molecule type" value="Genomic_DNA"/>
</dbReference>
<name>A0A0F9Q6S6_9ZZZZ</name>
<dbReference type="AlphaFoldDB" id="A0A0F9Q6S6"/>
<accession>A0A0F9Q6S6</accession>
<protein>
    <submittedName>
        <fullName evidence="2">Uncharacterized protein</fullName>
    </submittedName>
</protein>
<feature type="transmembrane region" description="Helical" evidence="1">
    <location>
        <begin position="31"/>
        <end position="49"/>
    </location>
</feature>
<proteinExistence type="predicted"/>
<evidence type="ECO:0000313" key="2">
    <source>
        <dbReference type="EMBL" id="KKN39695.1"/>
    </source>
</evidence>
<feature type="transmembrane region" description="Helical" evidence="1">
    <location>
        <begin position="55"/>
        <end position="72"/>
    </location>
</feature>
<sequence>MISSSIILGLFLLTGNIWLALYVFHMKFLTYFTFFNLIIIQNTYFEEFFNKEKKFLILIMILFIILAIFYSLRKIAYG</sequence>
<keyword evidence="1" id="KW-0812">Transmembrane</keyword>
<gene>
    <name evidence="2" type="ORF">LCGC14_0740930</name>
</gene>
<comment type="caution">
    <text evidence="2">The sequence shown here is derived from an EMBL/GenBank/DDBJ whole genome shotgun (WGS) entry which is preliminary data.</text>
</comment>
<feature type="transmembrane region" description="Helical" evidence="1">
    <location>
        <begin position="6"/>
        <end position="24"/>
    </location>
</feature>
<evidence type="ECO:0000256" key="1">
    <source>
        <dbReference type="SAM" id="Phobius"/>
    </source>
</evidence>
<keyword evidence="1" id="KW-1133">Transmembrane helix</keyword>